<keyword evidence="4 7" id="KW-0812">Transmembrane</keyword>
<feature type="transmembrane region" description="Helical" evidence="7">
    <location>
        <begin position="258"/>
        <end position="277"/>
    </location>
</feature>
<dbReference type="InterPro" id="IPR011701">
    <property type="entry name" value="MFS"/>
</dbReference>
<evidence type="ECO:0000256" key="7">
    <source>
        <dbReference type="SAM" id="Phobius"/>
    </source>
</evidence>
<feature type="transmembrane region" description="Helical" evidence="7">
    <location>
        <begin position="380"/>
        <end position="403"/>
    </location>
</feature>
<feature type="transmembrane region" description="Helical" evidence="7">
    <location>
        <begin position="289"/>
        <end position="308"/>
    </location>
</feature>
<dbReference type="PRINTS" id="PR01036">
    <property type="entry name" value="TCRTETB"/>
</dbReference>
<feature type="transmembrane region" description="Helical" evidence="7">
    <location>
        <begin position="423"/>
        <end position="444"/>
    </location>
</feature>
<dbReference type="Gene3D" id="1.20.1250.20">
    <property type="entry name" value="MFS general substrate transporter like domains"/>
    <property type="match status" value="1"/>
</dbReference>
<keyword evidence="3" id="KW-1003">Cell membrane</keyword>
<sequence>MEAAVRQPSGAKLLRILAFTTSISVMSATMFNIALPVIAAEFGLSLSQVSWVSSAYLLVYAVGTIIYGRLADAFSLKHLIAYGLILFSLGSLIGLFAPHYWVILIGRVLQAAGAAVIPAISEIIPVRYFPPESRGRAFGIVMTGLAIGSALGPVVAAFVMSVLNWQWLFCMPLFALLTVPYYFKHLNDKPSGAAGIDWPGGGLFACATALLLLAVTNASWMYAGGFLVLFMLFLARIRTAPEPFITPELLRNKPFVSGLAVMFVTTGIGFALVFLSPQLLANVNRLEPGLLGFALVPAAIATALLGRLGGALADRKGHLFLYFLATSLLAVSFMLMSTFAGMSPVLIAVALIFGNVGQSFLSISLSIAVSRSLPQEQTGVGMGLTAMLSFIASAFASGIYAGIIDRGADAAWNPVNGHPEAAVYSNLYLALAVLHLLLMLGRYAKAARST</sequence>
<evidence type="ECO:0000256" key="3">
    <source>
        <dbReference type="ARBA" id="ARBA00022475"/>
    </source>
</evidence>
<dbReference type="EMBL" id="CAJRAY010000089">
    <property type="protein sequence ID" value="CAG5092074.1"/>
    <property type="molecule type" value="Genomic_DNA"/>
</dbReference>
<name>A0ABM8V8C1_THEXY</name>
<accession>A0ABM8V8C1</accession>
<feature type="transmembrane region" description="Helical" evidence="7">
    <location>
        <begin position="195"/>
        <end position="214"/>
    </location>
</feature>
<dbReference type="InterPro" id="IPR036259">
    <property type="entry name" value="MFS_trans_sf"/>
</dbReference>
<feature type="transmembrane region" description="Helical" evidence="7">
    <location>
        <begin position="16"/>
        <end position="38"/>
    </location>
</feature>
<feature type="domain" description="Major facilitator superfamily (MFS) profile" evidence="8">
    <location>
        <begin position="13"/>
        <end position="444"/>
    </location>
</feature>
<dbReference type="CDD" id="cd17321">
    <property type="entry name" value="MFS_MMR_MDR_like"/>
    <property type="match status" value="1"/>
</dbReference>
<comment type="subcellular location">
    <subcellularLocation>
        <location evidence="1">Cell membrane</location>
        <topology evidence="1">Multi-pass membrane protein</topology>
    </subcellularLocation>
</comment>
<dbReference type="PANTHER" id="PTHR42718">
    <property type="entry name" value="MAJOR FACILITATOR SUPERFAMILY MULTIDRUG TRANSPORTER MFSC"/>
    <property type="match status" value="1"/>
</dbReference>
<proteinExistence type="predicted"/>
<dbReference type="Gene3D" id="1.20.1720.10">
    <property type="entry name" value="Multidrug resistance protein D"/>
    <property type="match status" value="1"/>
</dbReference>
<keyword evidence="5 7" id="KW-1133">Transmembrane helix</keyword>
<dbReference type="PROSITE" id="PS50850">
    <property type="entry name" value="MFS"/>
    <property type="match status" value="1"/>
</dbReference>
<organism evidence="9 10">
    <name type="scientific">Thermobacillus xylanilyticus</name>
    <dbReference type="NCBI Taxonomy" id="76633"/>
    <lineage>
        <taxon>Bacteria</taxon>
        <taxon>Bacillati</taxon>
        <taxon>Bacillota</taxon>
        <taxon>Bacilli</taxon>
        <taxon>Bacillales</taxon>
        <taxon>Paenibacillaceae</taxon>
        <taxon>Thermobacillus</taxon>
    </lineage>
</organism>
<reference evidence="9 10" key="1">
    <citation type="submission" date="2021-04" db="EMBL/GenBank/DDBJ databases">
        <authorList>
            <person name="Rakotoarivonina H."/>
        </authorList>
    </citation>
    <scope>NUCLEOTIDE SEQUENCE [LARGE SCALE GENOMIC DNA]</scope>
    <source>
        <strain evidence="9 10">XE</strain>
    </source>
</reference>
<dbReference type="PANTHER" id="PTHR42718:SF46">
    <property type="entry name" value="BLR6921 PROTEIN"/>
    <property type="match status" value="1"/>
</dbReference>
<dbReference type="SUPFAM" id="SSF103473">
    <property type="entry name" value="MFS general substrate transporter"/>
    <property type="match status" value="1"/>
</dbReference>
<evidence type="ECO:0000256" key="4">
    <source>
        <dbReference type="ARBA" id="ARBA00022692"/>
    </source>
</evidence>
<keyword evidence="10" id="KW-1185">Reference proteome</keyword>
<comment type="caution">
    <text evidence="9">The sequence shown here is derived from an EMBL/GenBank/DDBJ whole genome shotgun (WGS) entry which is preliminary data.</text>
</comment>
<feature type="transmembrane region" description="Helical" evidence="7">
    <location>
        <begin position="108"/>
        <end position="126"/>
    </location>
</feature>
<evidence type="ECO:0000256" key="1">
    <source>
        <dbReference type="ARBA" id="ARBA00004651"/>
    </source>
</evidence>
<protein>
    <submittedName>
        <fullName evidence="9">Metal-tetracycline/H+ antiporter</fullName>
    </submittedName>
</protein>
<gene>
    <name evidence="9" type="primary">txxe 3243-tetB</name>
    <name evidence="9" type="ORF">TXXE_17580</name>
</gene>
<dbReference type="RefSeq" id="WP_213486309.1">
    <property type="nucleotide sequence ID" value="NZ_CAJRAY010000089.1"/>
</dbReference>
<evidence type="ECO:0000313" key="9">
    <source>
        <dbReference type="EMBL" id="CAG5092074.1"/>
    </source>
</evidence>
<dbReference type="InterPro" id="IPR020846">
    <property type="entry name" value="MFS_dom"/>
</dbReference>
<keyword evidence="2" id="KW-0813">Transport</keyword>
<dbReference type="Proteomes" id="UP000681526">
    <property type="component" value="Unassembled WGS sequence"/>
</dbReference>
<feature type="transmembrane region" description="Helical" evidence="7">
    <location>
        <begin position="138"/>
        <end position="159"/>
    </location>
</feature>
<feature type="transmembrane region" description="Helical" evidence="7">
    <location>
        <begin position="220"/>
        <end position="237"/>
    </location>
</feature>
<keyword evidence="6 7" id="KW-0472">Membrane</keyword>
<feature type="transmembrane region" description="Helical" evidence="7">
    <location>
        <begin position="50"/>
        <end position="67"/>
    </location>
</feature>
<feature type="transmembrane region" description="Helical" evidence="7">
    <location>
        <begin position="79"/>
        <end position="102"/>
    </location>
</feature>
<dbReference type="Pfam" id="PF07690">
    <property type="entry name" value="MFS_1"/>
    <property type="match status" value="1"/>
</dbReference>
<evidence type="ECO:0000256" key="5">
    <source>
        <dbReference type="ARBA" id="ARBA00022989"/>
    </source>
</evidence>
<evidence type="ECO:0000313" key="10">
    <source>
        <dbReference type="Proteomes" id="UP000681526"/>
    </source>
</evidence>
<evidence type="ECO:0000256" key="2">
    <source>
        <dbReference type="ARBA" id="ARBA00022448"/>
    </source>
</evidence>
<feature type="transmembrane region" description="Helical" evidence="7">
    <location>
        <begin position="320"/>
        <end position="339"/>
    </location>
</feature>
<feature type="transmembrane region" description="Helical" evidence="7">
    <location>
        <begin position="345"/>
        <end position="368"/>
    </location>
</feature>
<evidence type="ECO:0000259" key="8">
    <source>
        <dbReference type="PROSITE" id="PS50850"/>
    </source>
</evidence>
<evidence type="ECO:0000256" key="6">
    <source>
        <dbReference type="ARBA" id="ARBA00023136"/>
    </source>
</evidence>
<feature type="transmembrane region" description="Helical" evidence="7">
    <location>
        <begin position="165"/>
        <end position="183"/>
    </location>
</feature>